<dbReference type="Proteomes" id="UP000319817">
    <property type="component" value="Chromosome"/>
</dbReference>
<organism evidence="1 2">
    <name type="scientific">Stieleria marina</name>
    <dbReference type="NCBI Taxonomy" id="1930275"/>
    <lineage>
        <taxon>Bacteria</taxon>
        <taxon>Pseudomonadati</taxon>
        <taxon>Planctomycetota</taxon>
        <taxon>Planctomycetia</taxon>
        <taxon>Pirellulales</taxon>
        <taxon>Pirellulaceae</taxon>
        <taxon>Stieleria</taxon>
    </lineage>
</organism>
<accession>A0A517NUQ4</accession>
<evidence type="ECO:0000313" key="2">
    <source>
        <dbReference type="Proteomes" id="UP000319817"/>
    </source>
</evidence>
<dbReference type="EMBL" id="CP036526">
    <property type="protein sequence ID" value="QDT10852.1"/>
    <property type="molecule type" value="Genomic_DNA"/>
</dbReference>
<protein>
    <submittedName>
        <fullName evidence="1">Uncharacterized protein</fullName>
    </submittedName>
</protein>
<keyword evidence="2" id="KW-1185">Reference proteome</keyword>
<dbReference type="SUPFAM" id="SSF51395">
    <property type="entry name" value="FMN-linked oxidoreductases"/>
    <property type="match status" value="1"/>
</dbReference>
<dbReference type="Gene3D" id="3.20.20.70">
    <property type="entry name" value="Aldolase class I"/>
    <property type="match status" value="1"/>
</dbReference>
<name>A0A517NUQ4_9BACT</name>
<proteinExistence type="predicted"/>
<gene>
    <name evidence="1" type="ORF">K239x_28430</name>
</gene>
<dbReference type="AlphaFoldDB" id="A0A517NUQ4"/>
<reference evidence="1 2" key="1">
    <citation type="submission" date="2019-02" db="EMBL/GenBank/DDBJ databases">
        <title>Deep-cultivation of Planctomycetes and their phenomic and genomic characterization uncovers novel biology.</title>
        <authorList>
            <person name="Wiegand S."/>
            <person name="Jogler M."/>
            <person name="Boedeker C."/>
            <person name="Pinto D."/>
            <person name="Vollmers J."/>
            <person name="Rivas-Marin E."/>
            <person name="Kohn T."/>
            <person name="Peeters S.H."/>
            <person name="Heuer A."/>
            <person name="Rast P."/>
            <person name="Oberbeckmann S."/>
            <person name="Bunk B."/>
            <person name="Jeske O."/>
            <person name="Meyerdierks A."/>
            <person name="Storesund J.E."/>
            <person name="Kallscheuer N."/>
            <person name="Luecker S."/>
            <person name="Lage O.M."/>
            <person name="Pohl T."/>
            <person name="Merkel B.J."/>
            <person name="Hornburger P."/>
            <person name="Mueller R.-W."/>
            <person name="Bruemmer F."/>
            <person name="Labrenz M."/>
            <person name="Spormann A.M."/>
            <person name="Op den Camp H."/>
            <person name="Overmann J."/>
            <person name="Amann R."/>
            <person name="Jetten M.S.M."/>
            <person name="Mascher T."/>
            <person name="Medema M.H."/>
            <person name="Devos D.P."/>
            <person name="Kaster A.-K."/>
            <person name="Ovreas L."/>
            <person name="Rohde M."/>
            <person name="Galperin M.Y."/>
            <person name="Jogler C."/>
        </authorList>
    </citation>
    <scope>NUCLEOTIDE SEQUENCE [LARGE SCALE GENOMIC DNA]</scope>
    <source>
        <strain evidence="1 2">K23_9</strain>
    </source>
</reference>
<sequence>MNDLLETLVFSSSINMKNRFMLAPLTNSQSHQDGTLPDDEYHWLTMRAKGGFGLTMTCAARVQTIG</sequence>
<evidence type="ECO:0000313" key="1">
    <source>
        <dbReference type="EMBL" id="QDT10852.1"/>
    </source>
</evidence>
<dbReference type="InterPro" id="IPR013785">
    <property type="entry name" value="Aldolase_TIM"/>
</dbReference>